<evidence type="ECO:0000256" key="1">
    <source>
        <dbReference type="ARBA" id="ARBA00038101"/>
    </source>
</evidence>
<dbReference type="Pfam" id="PF08238">
    <property type="entry name" value="Sel1"/>
    <property type="match status" value="6"/>
</dbReference>
<dbReference type="EMBL" id="HBKN01036028">
    <property type="protein sequence ID" value="CAE2322372.1"/>
    <property type="molecule type" value="Transcribed_RNA"/>
</dbReference>
<feature type="signal peptide" evidence="2">
    <location>
        <begin position="1"/>
        <end position="23"/>
    </location>
</feature>
<proteinExistence type="inferred from homology"/>
<comment type="similarity">
    <text evidence="1">Belongs to the sel-1 family.</text>
</comment>
<dbReference type="PANTHER" id="PTHR11102:SF160">
    <property type="entry name" value="ERAD-ASSOCIATED E3 UBIQUITIN-PROTEIN LIGASE COMPONENT HRD3"/>
    <property type="match status" value="1"/>
</dbReference>
<dbReference type="SUPFAM" id="SSF81901">
    <property type="entry name" value="HCP-like"/>
    <property type="match status" value="2"/>
</dbReference>
<dbReference type="Gene3D" id="1.25.40.10">
    <property type="entry name" value="Tetratricopeptide repeat domain"/>
    <property type="match status" value="2"/>
</dbReference>
<feature type="chain" id="PRO_5031554907" evidence="2">
    <location>
        <begin position="24"/>
        <end position="522"/>
    </location>
</feature>
<protein>
    <submittedName>
        <fullName evidence="3">Uncharacterized protein</fullName>
    </submittedName>
</protein>
<sequence length="522" mass="58089">MVRGCERWHVCLVLLSLVGVSWALNSRMLMKDMDPTEELLQEMGAQEYEEFQQRIANLNRTDVFDKAMAGSHQAEFLMGLILSVEGKDQESLEWLSKSAKQGNSHAMYSLAETILRDKCGSADEACMWMRESAASVCDIKGFADRNLACQFELEGRVLELVRDDVNPLQLRQVVAKESGEVVWDASSKNSSKSLNSLLNKAVPVENNGRKQSIPNYVACSSAETFINVDNIVTRGIQELRSHVDIARGFAKLMGKDSRATTDETVAGVLMTLMMNFDDNNRQQFNTYVTSVPTWTNALKYIEKKVSEGHGYYTAILSVLLRRGMGVEKNEAKAFDLALKAAKLEVPEAMCNVGVMLEQGVGTKVNLGEAKLWYEKAVKAGDDQAMANLGSLYERGEGGVKANIKQALALYRKAADLGNGAAMNNIGRLYALGLGVKQDYIEARRWFRKAVEVPSPVFVFSNEQFRNQINLKEAKFDLSDVPGRNPPKEALFNLGVLYERGHGVKVNKKVASQWYGRAAYIFQ</sequence>
<evidence type="ECO:0000313" key="3">
    <source>
        <dbReference type="EMBL" id="CAE2322372.1"/>
    </source>
</evidence>
<accession>A0A7S4P3J5</accession>
<name>A0A7S4P3J5_GUITH</name>
<dbReference type="InterPro" id="IPR006597">
    <property type="entry name" value="Sel1-like"/>
</dbReference>
<dbReference type="SMART" id="SM00671">
    <property type="entry name" value="SEL1"/>
    <property type="match status" value="6"/>
</dbReference>
<dbReference type="InterPro" id="IPR050767">
    <property type="entry name" value="Sel1_AlgK"/>
</dbReference>
<keyword evidence="2" id="KW-0732">Signal</keyword>
<evidence type="ECO:0000256" key="2">
    <source>
        <dbReference type="SAM" id="SignalP"/>
    </source>
</evidence>
<gene>
    <name evidence="3" type="ORF">GTHE00462_LOCUS28119</name>
</gene>
<reference evidence="3" key="1">
    <citation type="submission" date="2021-01" db="EMBL/GenBank/DDBJ databases">
        <authorList>
            <person name="Corre E."/>
            <person name="Pelletier E."/>
            <person name="Niang G."/>
            <person name="Scheremetjew M."/>
            <person name="Finn R."/>
            <person name="Kale V."/>
            <person name="Holt S."/>
            <person name="Cochrane G."/>
            <person name="Meng A."/>
            <person name="Brown T."/>
            <person name="Cohen L."/>
        </authorList>
    </citation>
    <scope>NUCLEOTIDE SEQUENCE</scope>
    <source>
        <strain evidence="3">CCMP 2712</strain>
    </source>
</reference>
<dbReference type="AlphaFoldDB" id="A0A7S4P3J5"/>
<dbReference type="PANTHER" id="PTHR11102">
    <property type="entry name" value="SEL-1-LIKE PROTEIN"/>
    <property type="match status" value="1"/>
</dbReference>
<dbReference type="InterPro" id="IPR011990">
    <property type="entry name" value="TPR-like_helical_dom_sf"/>
</dbReference>
<organism evidence="3">
    <name type="scientific">Guillardia theta</name>
    <name type="common">Cryptophyte</name>
    <name type="synonym">Cryptomonas phi</name>
    <dbReference type="NCBI Taxonomy" id="55529"/>
    <lineage>
        <taxon>Eukaryota</taxon>
        <taxon>Cryptophyceae</taxon>
        <taxon>Pyrenomonadales</taxon>
        <taxon>Geminigeraceae</taxon>
        <taxon>Guillardia</taxon>
    </lineage>
</organism>